<name>A0A388JTR2_CHABU</name>
<evidence type="ECO:0000313" key="3">
    <source>
        <dbReference type="Proteomes" id="UP000265515"/>
    </source>
</evidence>
<proteinExistence type="predicted"/>
<protein>
    <submittedName>
        <fullName evidence="2">Uncharacterized protein</fullName>
    </submittedName>
</protein>
<comment type="caution">
    <text evidence="2">The sequence shown here is derived from an EMBL/GenBank/DDBJ whole genome shotgun (WGS) entry which is preliminary data.</text>
</comment>
<feature type="compositionally biased region" description="Pro residues" evidence="1">
    <location>
        <begin position="346"/>
        <end position="355"/>
    </location>
</feature>
<dbReference type="STRING" id="69332.A0A388JTR2"/>
<dbReference type="PANTHER" id="PTHR35759">
    <property type="entry name" value="BNAA09G03860D PROTEIN"/>
    <property type="match status" value="1"/>
</dbReference>
<gene>
    <name evidence="2" type="ORF">CBR_g19246</name>
</gene>
<dbReference type="Gramene" id="GBG61170">
    <property type="protein sequence ID" value="GBG61170"/>
    <property type="gene ID" value="CBR_g19246"/>
</dbReference>
<accession>A0A388JTR2</accession>
<dbReference type="Proteomes" id="UP000265515">
    <property type="component" value="Unassembled WGS sequence"/>
</dbReference>
<evidence type="ECO:0000313" key="2">
    <source>
        <dbReference type="EMBL" id="GBG61170.1"/>
    </source>
</evidence>
<reference evidence="2 3" key="1">
    <citation type="journal article" date="2018" name="Cell">
        <title>The Chara Genome: Secondary Complexity and Implications for Plant Terrestrialization.</title>
        <authorList>
            <person name="Nishiyama T."/>
            <person name="Sakayama H."/>
            <person name="Vries J.D."/>
            <person name="Buschmann H."/>
            <person name="Saint-Marcoux D."/>
            <person name="Ullrich K.K."/>
            <person name="Haas F.B."/>
            <person name="Vanderstraeten L."/>
            <person name="Becker D."/>
            <person name="Lang D."/>
            <person name="Vosolsobe S."/>
            <person name="Rombauts S."/>
            <person name="Wilhelmsson P.K.I."/>
            <person name="Janitza P."/>
            <person name="Kern R."/>
            <person name="Heyl A."/>
            <person name="Rumpler F."/>
            <person name="Villalobos L.I.A.C."/>
            <person name="Clay J.M."/>
            <person name="Skokan R."/>
            <person name="Toyoda A."/>
            <person name="Suzuki Y."/>
            <person name="Kagoshima H."/>
            <person name="Schijlen E."/>
            <person name="Tajeshwar N."/>
            <person name="Catarino B."/>
            <person name="Hetherington A.J."/>
            <person name="Saltykova A."/>
            <person name="Bonnot C."/>
            <person name="Breuninger H."/>
            <person name="Symeonidi A."/>
            <person name="Radhakrishnan G.V."/>
            <person name="Van Nieuwerburgh F."/>
            <person name="Deforce D."/>
            <person name="Chang C."/>
            <person name="Karol K.G."/>
            <person name="Hedrich R."/>
            <person name="Ulvskov P."/>
            <person name="Glockner G."/>
            <person name="Delwiche C.F."/>
            <person name="Petrasek J."/>
            <person name="Van de Peer Y."/>
            <person name="Friml J."/>
            <person name="Beilby M."/>
            <person name="Dolan L."/>
            <person name="Kohara Y."/>
            <person name="Sugano S."/>
            <person name="Fujiyama A."/>
            <person name="Delaux P.-M."/>
            <person name="Quint M."/>
            <person name="TheiBen G."/>
            <person name="Hagemann M."/>
            <person name="Harholt J."/>
            <person name="Dunand C."/>
            <person name="Zachgo S."/>
            <person name="Langdale J."/>
            <person name="Maumus F."/>
            <person name="Straeten D.V.D."/>
            <person name="Gould S.B."/>
            <person name="Rensing S.A."/>
        </authorList>
    </citation>
    <scope>NUCLEOTIDE SEQUENCE [LARGE SCALE GENOMIC DNA]</scope>
    <source>
        <strain evidence="2 3">S276</strain>
    </source>
</reference>
<keyword evidence="3" id="KW-1185">Reference proteome</keyword>
<feature type="region of interest" description="Disordered" evidence="1">
    <location>
        <begin position="339"/>
        <end position="364"/>
    </location>
</feature>
<dbReference type="OrthoDB" id="407127at2759"/>
<dbReference type="EMBL" id="BFEA01000017">
    <property type="protein sequence ID" value="GBG61170.1"/>
    <property type="molecule type" value="Genomic_DNA"/>
</dbReference>
<sequence>MYVCAIVSLVQVQSSFYLVMCRFPAGCSIAHVAPQLMYRFIPSSVPSTQPALHGCKCSVPPGVGRLLRSFSSTVTDLAVMKANRVMELISTGNATMLAMAPMAPFPSSQVREHQVVHGHATTRSSCSPSSVKQVPSVQKVPAFSTSVVVDCRHNAAKRIIHRPQQARQARQEACVHGPWRMQQQQQGVWGHSRAVRGAVATVTGSQIPTLIARGNDVLGGVKRRPLLLHGSSSHLSSVAVLLCGLLFTAAKSALPVAVSDPPCRHGYGRPLTTTQREPSTNKIASAAADPLPALAKDSKKACAADLLKLLTNDPALNPKRAMDLRKCIWPLISATELSSSSSSSSPAPPAPPSLPPSLSSSSYVKNAVDEKQQHVSRVLLDLPHSVRNGVVDRQSAWRTLTSQQQRRATKQSKMNDVDVEVEVEVDVLQGHGGRKRFSEKTRKIIDWLIKRPPCSVLNMSEAAARSGGDPESIRRFLSPVAEQVPDIEGAFAAKCQLCQRPTGQRFADREANQYFAMLFEVIKDRAPVLGISIALSRFDLFHGHIFTAFGTGQLGILFHAREYPAEDDITFPYNLGFCQRGSPIRYDSAMDFRNLLWLAPLVQLLPTEAPEKRIPRVLSSGMLCAVDVSPETVCYEELVDEWLKLVRTVYEGDFGNVVADINYFGSLTDRPPENRLFVC</sequence>
<organism evidence="2 3">
    <name type="scientific">Chara braunii</name>
    <name type="common">Braun's stonewort</name>
    <dbReference type="NCBI Taxonomy" id="69332"/>
    <lineage>
        <taxon>Eukaryota</taxon>
        <taxon>Viridiplantae</taxon>
        <taxon>Streptophyta</taxon>
        <taxon>Charophyceae</taxon>
        <taxon>Charales</taxon>
        <taxon>Characeae</taxon>
        <taxon>Chara</taxon>
    </lineage>
</organism>
<evidence type="ECO:0000256" key="1">
    <source>
        <dbReference type="SAM" id="MobiDB-lite"/>
    </source>
</evidence>
<dbReference type="PANTHER" id="PTHR35759:SF1">
    <property type="entry name" value="OS07G0673000 PROTEIN"/>
    <property type="match status" value="1"/>
</dbReference>
<dbReference type="AlphaFoldDB" id="A0A388JTR2"/>